<dbReference type="InterPro" id="IPR013655">
    <property type="entry name" value="PAS_fold_3"/>
</dbReference>
<evidence type="ECO:0000259" key="2">
    <source>
        <dbReference type="PROSITE" id="PS50113"/>
    </source>
</evidence>
<dbReference type="InterPro" id="IPR052155">
    <property type="entry name" value="Biofilm_reg_signaling"/>
</dbReference>
<dbReference type="Gene3D" id="3.30.70.270">
    <property type="match status" value="1"/>
</dbReference>
<dbReference type="RefSeq" id="WP_097148790.1">
    <property type="nucleotide sequence ID" value="NZ_OBQC01000003.1"/>
</dbReference>
<feature type="domain" description="PAC" evidence="2">
    <location>
        <begin position="712"/>
        <end position="764"/>
    </location>
</feature>
<dbReference type="PROSITE" id="PS50113">
    <property type="entry name" value="PAC"/>
    <property type="match status" value="2"/>
</dbReference>
<evidence type="ECO:0000259" key="1">
    <source>
        <dbReference type="PROSITE" id="PS50112"/>
    </source>
</evidence>
<dbReference type="InterPro" id="IPR001610">
    <property type="entry name" value="PAC"/>
</dbReference>
<dbReference type="PROSITE" id="PS50887">
    <property type="entry name" value="GGDEF"/>
    <property type="match status" value="1"/>
</dbReference>
<dbReference type="InterPro" id="IPR029787">
    <property type="entry name" value="Nucleotide_cyclase"/>
</dbReference>
<organism evidence="4 5">
    <name type="scientific">Ureibacillus acetophenoni</name>
    <dbReference type="NCBI Taxonomy" id="614649"/>
    <lineage>
        <taxon>Bacteria</taxon>
        <taxon>Bacillati</taxon>
        <taxon>Bacillota</taxon>
        <taxon>Bacilli</taxon>
        <taxon>Bacillales</taxon>
        <taxon>Caryophanaceae</taxon>
        <taxon>Ureibacillus</taxon>
    </lineage>
</organism>
<dbReference type="InterPro" id="IPR035965">
    <property type="entry name" value="PAS-like_dom_sf"/>
</dbReference>
<name>A0A285U5W5_9BACL</name>
<dbReference type="SMART" id="SM00267">
    <property type="entry name" value="GGDEF"/>
    <property type="match status" value="1"/>
</dbReference>
<dbReference type="FunFam" id="3.30.70.270:FF:000001">
    <property type="entry name" value="Diguanylate cyclase domain protein"/>
    <property type="match status" value="1"/>
</dbReference>
<dbReference type="InterPro" id="IPR000700">
    <property type="entry name" value="PAS-assoc_C"/>
</dbReference>
<dbReference type="SMART" id="SM00086">
    <property type="entry name" value="PAC"/>
    <property type="match status" value="5"/>
</dbReference>
<evidence type="ECO:0000313" key="4">
    <source>
        <dbReference type="EMBL" id="SOC37334.1"/>
    </source>
</evidence>
<dbReference type="NCBIfam" id="TIGR00229">
    <property type="entry name" value="sensory_box"/>
    <property type="match status" value="5"/>
</dbReference>
<dbReference type="InterPro" id="IPR000014">
    <property type="entry name" value="PAS"/>
</dbReference>
<accession>A0A285U5W5</accession>
<dbReference type="OrthoDB" id="9759607at2"/>
<dbReference type="AlphaFoldDB" id="A0A285U5W5"/>
<feature type="domain" description="PAS" evidence="1">
    <location>
        <begin position="268"/>
        <end position="313"/>
    </location>
</feature>
<dbReference type="Gene3D" id="3.30.450.20">
    <property type="entry name" value="PAS domain"/>
    <property type="match status" value="6"/>
</dbReference>
<dbReference type="CDD" id="cd01949">
    <property type="entry name" value="GGDEF"/>
    <property type="match status" value="1"/>
</dbReference>
<keyword evidence="5" id="KW-1185">Reference proteome</keyword>
<feature type="domain" description="PAS" evidence="1">
    <location>
        <begin position="144"/>
        <end position="214"/>
    </location>
</feature>
<reference evidence="5" key="1">
    <citation type="submission" date="2017-08" db="EMBL/GenBank/DDBJ databases">
        <authorList>
            <person name="Varghese N."/>
            <person name="Submissions S."/>
        </authorList>
    </citation>
    <scope>NUCLEOTIDE SEQUENCE [LARGE SCALE GENOMIC DNA]</scope>
    <source>
        <strain evidence="5">JC23</strain>
    </source>
</reference>
<dbReference type="SUPFAM" id="SSF55785">
    <property type="entry name" value="PYP-like sensor domain (PAS domain)"/>
    <property type="match status" value="6"/>
</dbReference>
<dbReference type="InterPro" id="IPR000160">
    <property type="entry name" value="GGDEF_dom"/>
</dbReference>
<dbReference type="EMBL" id="OBQC01000003">
    <property type="protein sequence ID" value="SOC37334.1"/>
    <property type="molecule type" value="Genomic_DNA"/>
</dbReference>
<dbReference type="CDD" id="cd00130">
    <property type="entry name" value="PAS"/>
    <property type="match status" value="5"/>
</dbReference>
<feature type="domain" description="GGDEF" evidence="3">
    <location>
        <begin position="796"/>
        <end position="927"/>
    </location>
</feature>
<evidence type="ECO:0000259" key="3">
    <source>
        <dbReference type="PROSITE" id="PS50887"/>
    </source>
</evidence>
<dbReference type="InterPro" id="IPR043128">
    <property type="entry name" value="Rev_trsase/Diguanyl_cyclase"/>
</dbReference>
<protein>
    <submittedName>
        <fullName evidence="4">PAS domain S-box-containing protein/diguanylate cyclase (GGDEF)-like protein</fullName>
    </submittedName>
</protein>
<dbReference type="SMART" id="SM00091">
    <property type="entry name" value="PAS"/>
    <property type="match status" value="6"/>
</dbReference>
<feature type="domain" description="PAS" evidence="1">
    <location>
        <begin position="639"/>
        <end position="709"/>
    </location>
</feature>
<dbReference type="PANTHER" id="PTHR44757:SF2">
    <property type="entry name" value="BIOFILM ARCHITECTURE MAINTENANCE PROTEIN MBAA"/>
    <property type="match status" value="1"/>
</dbReference>
<proteinExistence type="predicted"/>
<evidence type="ECO:0000313" key="5">
    <source>
        <dbReference type="Proteomes" id="UP000219252"/>
    </source>
</evidence>
<dbReference type="NCBIfam" id="TIGR00254">
    <property type="entry name" value="GGDEF"/>
    <property type="match status" value="1"/>
</dbReference>
<dbReference type="Pfam" id="PF08447">
    <property type="entry name" value="PAS_3"/>
    <property type="match status" value="1"/>
</dbReference>
<dbReference type="Pfam" id="PF13426">
    <property type="entry name" value="PAS_9"/>
    <property type="match status" value="4"/>
</dbReference>
<gene>
    <name evidence="4" type="ORF">SAMN05877842_103149</name>
</gene>
<dbReference type="Proteomes" id="UP000219252">
    <property type="component" value="Unassembled WGS sequence"/>
</dbReference>
<dbReference type="PANTHER" id="PTHR44757">
    <property type="entry name" value="DIGUANYLATE CYCLASE DGCP"/>
    <property type="match status" value="1"/>
</dbReference>
<dbReference type="Pfam" id="PF00990">
    <property type="entry name" value="GGDEF"/>
    <property type="match status" value="1"/>
</dbReference>
<dbReference type="SUPFAM" id="SSF55073">
    <property type="entry name" value="Nucleotide cyclase"/>
    <property type="match status" value="1"/>
</dbReference>
<dbReference type="PROSITE" id="PS50112">
    <property type="entry name" value="PAS"/>
    <property type="match status" value="3"/>
</dbReference>
<feature type="domain" description="PAC" evidence="2">
    <location>
        <begin position="338"/>
        <end position="392"/>
    </location>
</feature>
<sequence>MNHDLKEDISQFASILQSAFNTVQDIFYIMEVRNDEFYYYFANQVGRGHLDYEKEMEGKTFYEVLPKEKADFLIRQYRKCVRQKKIVVYSDEIVVGNQRIINESVLTPFTFKDKMFIATVVRDVTEYNRKITELNHIKNSLEINEERLNSLVHNDGDAIITVDSEGYILESNNACKKIIGYDQLEIVGLNISKFFRNNDFDTLNNHFKLALENQSTQFNSYVFHKNGSSLYVNLKFIPITMNGIIRGAYVIAKDITYEKKDYENLQKSDSQLKSFLNHNADPIYITDLEGKIEFVNDSFIKTFGFNREELIQQFNPTIPDWLKDETSGLYEKTIKGNSITDLHVIRQKKNGELLELSVTFSPLYDSTDEISGIASIARDITNFKKRNLALYQENQDLNLIWKHSTDAILLFNQNAEIVKINPTFTNLFLYKKEEINSLSELYLDHQKNQILELLRILDEENPCIQFETKRKRKDGSVIDVLATYRKVENGKTFAIATYKDITKEKHILQELAISEEKYRKVLDASPEPLLIHNGEIITYLNKAALNLAKAKNLCVMKGRPIADFIHSSNKEEVLNRIKLSIRRDFISEPVIERFITLDGESIYAETSTAAFQEHGQDYAIVMLRDVTQKLRAEKSLKESEERFRIIAENTNSVIKIIAPTGKVTYCSPSIEDVLGIPIWDEIGKSVTSNIHYEDLELFEITMEESLKTKKSTALEMRCIHRDGYAVWIKTHITPILNENEEVERIMLISNDITDLKQKETTLTQMAFYDYLTNLPNRRLFYKQLEQAMLTTDKTGKISALMIVDCDKFKLINDTLGHDIGDEVIKEFANRLKLSLRHKDTISRIGGDEFTVVTPEMKSIDEVISVTERLLKKMNEPIYIFGHEIQLTASIGIAIYNSNSYTIEELFKKADQNLYRSKESGGNIYTLD</sequence>